<feature type="chain" id="PRO_5046429582" evidence="1">
    <location>
        <begin position="35"/>
        <end position="277"/>
    </location>
</feature>
<dbReference type="RefSeq" id="WP_301592152.1">
    <property type="nucleotide sequence ID" value="NZ_JAPFQI010000024.1"/>
</dbReference>
<proteinExistence type="predicted"/>
<dbReference type="PROSITE" id="PS51318">
    <property type="entry name" value="TAT"/>
    <property type="match status" value="1"/>
</dbReference>
<dbReference type="EMBL" id="JAPFQI010000024">
    <property type="protein sequence ID" value="MCW8087949.1"/>
    <property type="molecule type" value="Genomic_DNA"/>
</dbReference>
<protein>
    <submittedName>
        <fullName evidence="3">NF038132 family protein</fullName>
    </submittedName>
</protein>
<sequence>MREYLTWRRWLRSGVAFSALAGATFLALPQAAEAAPIPAGYSCVGACGTLGADGVVTAPPVGGSTYQYVSTWGGTNGVGSLPGVGGTGSPTDGSTLSTPVFAAQAGDALNFAFNYVTSDGSGYADYAWARLVTDANVEVALLFTARTTPGGDTVPGFGMPTPAATLSPASTPINPGATIWSPLGADSGRCFNGPTAGCGNTGWILSNYTIAAAGNYKLQFGVTNWNDTQFASGMAIAGVTVGGKPIDPVPVPEPASLALLGFGLAGVAAMRRRRKVG</sequence>
<comment type="caution">
    <text evidence="3">The sequence shown here is derived from an EMBL/GenBank/DDBJ whole genome shotgun (WGS) entry which is preliminary data.</text>
</comment>
<dbReference type="Proteomes" id="UP001526430">
    <property type="component" value="Unassembled WGS sequence"/>
</dbReference>
<name>A0ABT3P0K6_9PROT</name>
<dbReference type="NCBIfam" id="NF038132">
    <property type="entry name" value="PEP_NF038132"/>
    <property type="match status" value="1"/>
</dbReference>
<gene>
    <name evidence="3" type="ORF">OF850_20300</name>
</gene>
<evidence type="ECO:0000313" key="4">
    <source>
        <dbReference type="Proteomes" id="UP001526430"/>
    </source>
</evidence>
<evidence type="ECO:0000313" key="3">
    <source>
        <dbReference type="EMBL" id="MCW8087949.1"/>
    </source>
</evidence>
<dbReference type="InterPro" id="IPR013424">
    <property type="entry name" value="Ice-binding_C"/>
</dbReference>
<keyword evidence="4" id="KW-1185">Reference proteome</keyword>
<evidence type="ECO:0000256" key="1">
    <source>
        <dbReference type="SAM" id="SignalP"/>
    </source>
</evidence>
<feature type="signal peptide" evidence="1">
    <location>
        <begin position="1"/>
        <end position="34"/>
    </location>
</feature>
<organism evidence="3 4">
    <name type="scientific">Sabulicella glaciei</name>
    <dbReference type="NCBI Taxonomy" id="2984948"/>
    <lineage>
        <taxon>Bacteria</taxon>
        <taxon>Pseudomonadati</taxon>
        <taxon>Pseudomonadota</taxon>
        <taxon>Alphaproteobacteria</taxon>
        <taxon>Acetobacterales</taxon>
        <taxon>Acetobacteraceae</taxon>
        <taxon>Sabulicella</taxon>
    </lineage>
</organism>
<dbReference type="NCBIfam" id="TIGR02595">
    <property type="entry name" value="PEP_CTERM"/>
    <property type="match status" value="1"/>
</dbReference>
<keyword evidence="1" id="KW-0732">Signal</keyword>
<dbReference type="InterPro" id="IPR006311">
    <property type="entry name" value="TAT_signal"/>
</dbReference>
<reference evidence="3 4" key="1">
    <citation type="submission" date="2022-10" db="EMBL/GenBank/DDBJ databases">
        <title>Roseococcus glaciei nov., sp. nov., isolated from glacier.</title>
        <authorList>
            <person name="Liu Q."/>
            <person name="Xin Y.-H."/>
        </authorList>
    </citation>
    <scope>NUCLEOTIDE SEQUENCE [LARGE SCALE GENOMIC DNA]</scope>
    <source>
        <strain evidence="3 4">MDT2-1-1</strain>
    </source>
</reference>
<accession>A0ABT3P0K6</accession>
<feature type="domain" description="Ice-binding protein C-terminal" evidence="2">
    <location>
        <begin position="250"/>
        <end position="273"/>
    </location>
</feature>
<dbReference type="Pfam" id="PF07589">
    <property type="entry name" value="PEP-CTERM"/>
    <property type="match status" value="1"/>
</dbReference>
<evidence type="ECO:0000259" key="2">
    <source>
        <dbReference type="Pfam" id="PF07589"/>
    </source>
</evidence>